<evidence type="ECO:0000313" key="2">
    <source>
        <dbReference type="EMBL" id="JAP14226.1"/>
    </source>
</evidence>
<sequence>MGNPVTGSPSSWVDQVEEKAMLEKKSGESHLSPPSSAHSWSKIVGKGEATEGFDLTGSKGVSNVKITLETLRKKWNTGIQQ</sequence>
<accession>A0A0V0H1G5</accession>
<name>A0A0V0H1G5_SOLCH</name>
<dbReference type="EMBL" id="GEDG01026860">
    <property type="protein sequence ID" value="JAP14226.1"/>
    <property type="molecule type" value="Transcribed_RNA"/>
</dbReference>
<proteinExistence type="predicted"/>
<protein>
    <submittedName>
        <fullName evidence="2">Putative ovule protein</fullName>
    </submittedName>
</protein>
<organism evidence="2">
    <name type="scientific">Solanum chacoense</name>
    <name type="common">Chaco potato</name>
    <dbReference type="NCBI Taxonomy" id="4108"/>
    <lineage>
        <taxon>Eukaryota</taxon>
        <taxon>Viridiplantae</taxon>
        <taxon>Streptophyta</taxon>
        <taxon>Embryophyta</taxon>
        <taxon>Tracheophyta</taxon>
        <taxon>Spermatophyta</taxon>
        <taxon>Magnoliopsida</taxon>
        <taxon>eudicotyledons</taxon>
        <taxon>Gunneridae</taxon>
        <taxon>Pentapetalae</taxon>
        <taxon>asterids</taxon>
        <taxon>lamiids</taxon>
        <taxon>Solanales</taxon>
        <taxon>Solanaceae</taxon>
        <taxon>Solanoideae</taxon>
        <taxon>Solaneae</taxon>
        <taxon>Solanum</taxon>
    </lineage>
</organism>
<evidence type="ECO:0000256" key="1">
    <source>
        <dbReference type="SAM" id="MobiDB-lite"/>
    </source>
</evidence>
<reference evidence="2" key="1">
    <citation type="submission" date="2015-12" db="EMBL/GenBank/DDBJ databases">
        <title>Gene expression during late stages of embryo sac development: a critical building block for successful pollen-pistil interactions.</title>
        <authorList>
            <person name="Liu Y."/>
            <person name="Joly V."/>
            <person name="Sabar M."/>
            <person name="Matton D.P."/>
        </authorList>
    </citation>
    <scope>NUCLEOTIDE SEQUENCE</scope>
</reference>
<dbReference type="AlphaFoldDB" id="A0A0V0H1G5"/>
<feature type="region of interest" description="Disordered" evidence="1">
    <location>
        <begin position="21"/>
        <end position="43"/>
    </location>
</feature>